<evidence type="ECO:0000313" key="8">
    <source>
        <dbReference type="Proteomes" id="UP000659698"/>
    </source>
</evidence>
<dbReference type="InterPro" id="IPR011545">
    <property type="entry name" value="DEAD/DEAH_box_helicase_dom"/>
</dbReference>
<reference evidence="7 8" key="1">
    <citation type="journal article" date="2019" name="Int. J. Syst. Evol. Microbiol.">
        <title>Rufibacter sediminis sp. nov., isolated from freshwater lake sediment.</title>
        <authorList>
            <person name="Qu J.H."/>
            <person name="Zhang L.J."/>
            <person name="Fu Y.H."/>
            <person name="Li H.F."/>
        </authorList>
    </citation>
    <scope>NUCLEOTIDE SEQUENCE [LARGE SCALE GENOMIC DNA]</scope>
    <source>
        <strain evidence="7 8">H-1</strain>
    </source>
</reference>
<dbReference type="InterPro" id="IPR014001">
    <property type="entry name" value="Helicase_ATP-bd"/>
</dbReference>
<dbReference type="EMBL" id="JACOAF010000041">
    <property type="protein sequence ID" value="MBC3541399.1"/>
    <property type="molecule type" value="Genomic_DNA"/>
</dbReference>
<dbReference type="Proteomes" id="UP000659698">
    <property type="component" value="Unassembled WGS sequence"/>
</dbReference>
<evidence type="ECO:0000259" key="5">
    <source>
        <dbReference type="PROSITE" id="PS51192"/>
    </source>
</evidence>
<feature type="domain" description="Helicase C-terminal" evidence="6">
    <location>
        <begin position="410"/>
        <end position="560"/>
    </location>
</feature>
<sequence length="847" mass="96681">MKSGLAEKVFALPSFQRQHMSILKESIVNQFNVLYNLYDDDNDVDWNNMLSCASVLAYSENQNCLDAALRIAQHSLVNKGSTEVQRTTAGIILNCLTNKQAISLAIERNLLPKEYESQIPITLRLEGVKRDIENSFITSDDIIFSINKFQKAVYDATQESKVISISAPTSAGKSFILSRIVLDELMNPDTKINTVYLVPTRALVSQVEEEFQELLSKTNRRDVFISSVPKLVHDTSRYRSNLFVFTQERLHWFKSNHPYFKFDTLIVDEAQKIGDGYRGILLQQKIEDLVKESPGLKVYFSSPFTSNPEILFDVVKNNATRTPVKKDYVSVNQNLLFVSQKKGKPQEYNMSLCLNDTLFHLGDFKLPERPSPPSKVLPFVAYSLSSKLGGSLIYANGQADAEKFALQLYDLADDIILSEHLKQLIALVNKVVHPQYKLAVTLRRRIAFHYGNMPLLVKQEIERLFTIGEIHFLVCTSTLLEGVNLPARSIFILKPTRGQNEPMSENDFWNLAGRAGRLGKEFQGNIICIDAHKWENVPSTNRNKQIIYKAIDRIQTRELINYIESNSPRESNGSKQNLEYAFTYYLAKLLEGDLDQALDQDDPMSSELKNELIRAKNIIEVPESILLRNPGVSALAQQNLLEYFKRCSDKEVLIPVAPESDDAVYNSYEPIINAISTYLTGDSLKMSITFAILVVNWMRGMPLPIMINKSYEYWKRKDQTKSIDVVIRNTLDLIENYARFKFAKYSTCYLDILNYHLTNINRSELVDEMPDLNSWLEYGVSMKTQVSLIDLGLSRPTTLALSEFITKANLTREDCIEWVKNNDIEILGLPEAMVNEIKRVFSLQLNF</sequence>
<dbReference type="SMART" id="SM00490">
    <property type="entry name" value="HELICc"/>
    <property type="match status" value="1"/>
</dbReference>
<evidence type="ECO:0000256" key="4">
    <source>
        <dbReference type="ARBA" id="ARBA00022840"/>
    </source>
</evidence>
<dbReference type="InterPro" id="IPR050474">
    <property type="entry name" value="Hel308_SKI2-like"/>
</dbReference>
<keyword evidence="2" id="KW-0378">Hydrolase</keyword>
<comment type="caution">
    <text evidence="7">The sequence shown here is derived from an EMBL/GenBank/DDBJ whole genome shotgun (WGS) entry which is preliminary data.</text>
</comment>
<evidence type="ECO:0000256" key="1">
    <source>
        <dbReference type="ARBA" id="ARBA00022741"/>
    </source>
</evidence>
<keyword evidence="4" id="KW-0067">ATP-binding</keyword>
<dbReference type="PROSITE" id="PS51192">
    <property type="entry name" value="HELICASE_ATP_BIND_1"/>
    <property type="match status" value="1"/>
</dbReference>
<evidence type="ECO:0000259" key="6">
    <source>
        <dbReference type="PROSITE" id="PS51194"/>
    </source>
</evidence>
<evidence type="ECO:0000256" key="3">
    <source>
        <dbReference type="ARBA" id="ARBA00022806"/>
    </source>
</evidence>
<dbReference type="Pfam" id="PF00271">
    <property type="entry name" value="Helicase_C"/>
    <property type="match status" value="1"/>
</dbReference>
<keyword evidence="1" id="KW-0547">Nucleotide-binding</keyword>
<proteinExistence type="predicted"/>
<name>A0ABR6VW36_9BACT</name>
<dbReference type="SMART" id="SM00487">
    <property type="entry name" value="DEXDc"/>
    <property type="match status" value="1"/>
</dbReference>
<dbReference type="SUPFAM" id="SSF52540">
    <property type="entry name" value="P-loop containing nucleoside triphosphate hydrolases"/>
    <property type="match status" value="1"/>
</dbReference>
<evidence type="ECO:0000313" key="7">
    <source>
        <dbReference type="EMBL" id="MBC3541399.1"/>
    </source>
</evidence>
<keyword evidence="3 7" id="KW-0347">Helicase</keyword>
<organism evidence="7 8">
    <name type="scientific">Rufibacter sediminis</name>
    <dbReference type="NCBI Taxonomy" id="2762756"/>
    <lineage>
        <taxon>Bacteria</taxon>
        <taxon>Pseudomonadati</taxon>
        <taxon>Bacteroidota</taxon>
        <taxon>Cytophagia</taxon>
        <taxon>Cytophagales</taxon>
        <taxon>Hymenobacteraceae</taxon>
        <taxon>Rufibacter</taxon>
    </lineage>
</organism>
<dbReference type="InterPro" id="IPR001650">
    <property type="entry name" value="Helicase_C-like"/>
</dbReference>
<accession>A0ABR6VW36</accession>
<protein>
    <submittedName>
        <fullName evidence="7">DEAD/DEAH box helicase</fullName>
    </submittedName>
</protein>
<dbReference type="InterPro" id="IPR027417">
    <property type="entry name" value="P-loop_NTPase"/>
</dbReference>
<dbReference type="PROSITE" id="PS51194">
    <property type="entry name" value="HELICASE_CTER"/>
    <property type="match status" value="1"/>
</dbReference>
<dbReference type="Gene3D" id="3.40.50.300">
    <property type="entry name" value="P-loop containing nucleotide triphosphate hydrolases"/>
    <property type="match status" value="2"/>
</dbReference>
<dbReference type="GO" id="GO:0004386">
    <property type="term" value="F:helicase activity"/>
    <property type="evidence" value="ECO:0007669"/>
    <property type="project" value="UniProtKB-KW"/>
</dbReference>
<gene>
    <name evidence="7" type="ORF">H7U12_17020</name>
</gene>
<keyword evidence="8" id="KW-1185">Reference proteome</keyword>
<dbReference type="PANTHER" id="PTHR47961:SF6">
    <property type="entry name" value="DNA-DIRECTED DNA POLYMERASE"/>
    <property type="match status" value="1"/>
</dbReference>
<dbReference type="PANTHER" id="PTHR47961">
    <property type="entry name" value="DNA POLYMERASE THETA, PUTATIVE (AFU_ORTHOLOGUE AFUA_1G05260)-RELATED"/>
    <property type="match status" value="1"/>
</dbReference>
<dbReference type="Pfam" id="PF00270">
    <property type="entry name" value="DEAD"/>
    <property type="match status" value="1"/>
</dbReference>
<dbReference type="RefSeq" id="WP_186640232.1">
    <property type="nucleotide sequence ID" value="NZ_JACOAF010000041.1"/>
</dbReference>
<feature type="domain" description="Helicase ATP-binding" evidence="5">
    <location>
        <begin position="154"/>
        <end position="304"/>
    </location>
</feature>
<evidence type="ECO:0000256" key="2">
    <source>
        <dbReference type="ARBA" id="ARBA00022801"/>
    </source>
</evidence>